<evidence type="ECO:0000313" key="7">
    <source>
        <dbReference type="EMBL" id="MFC4835414.1"/>
    </source>
</evidence>
<dbReference type="InterPro" id="IPR012951">
    <property type="entry name" value="BBE"/>
</dbReference>
<evidence type="ECO:0000259" key="6">
    <source>
        <dbReference type="PROSITE" id="PS51387"/>
    </source>
</evidence>
<proteinExistence type="inferred from homology"/>
<name>A0ABV9RMI2_9PSEU</name>
<protein>
    <submittedName>
        <fullName evidence="7">FAD-binding oxidoreductase</fullName>
    </submittedName>
</protein>
<dbReference type="InterPro" id="IPR006094">
    <property type="entry name" value="Oxid_FAD_bind_N"/>
</dbReference>
<dbReference type="InterPro" id="IPR036318">
    <property type="entry name" value="FAD-bd_PCMH-like_sf"/>
</dbReference>
<dbReference type="PANTHER" id="PTHR42973:SF39">
    <property type="entry name" value="FAD-BINDING PCMH-TYPE DOMAIN-CONTAINING PROTEIN"/>
    <property type="match status" value="1"/>
</dbReference>
<dbReference type="InterPro" id="IPR016167">
    <property type="entry name" value="FAD-bd_PCMH_sub1"/>
</dbReference>
<dbReference type="InterPro" id="IPR016166">
    <property type="entry name" value="FAD-bd_PCMH"/>
</dbReference>
<gene>
    <name evidence="7" type="ORF">ACFPEL_23595</name>
</gene>
<evidence type="ECO:0000256" key="3">
    <source>
        <dbReference type="ARBA" id="ARBA00022630"/>
    </source>
</evidence>
<dbReference type="Gene3D" id="3.30.465.10">
    <property type="match status" value="1"/>
</dbReference>
<comment type="caution">
    <text evidence="7">The sequence shown here is derived from an EMBL/GenBank/DDBJ whole genome shotgun (WGS) entry which is preliminary data.</text>
</comment>
<organism evidence="7 8">
    <name type="scientific">Actinomycetospora chibensis</name>
    <dbReference type="NCBI Taxonomy" id="663606"/>
    <lineage>
        <taxon>Bacteria</taxon>
        <taxon>Bacillati</taxon>
        <taxon>Actinomycetota</taxon>
        <taxon>Actinomycetes</taxon>
        <taxon>Pseudonocardiales</taxon>
        <taxon>Pseudonocardiaceae</taxon>
        <taxon>Actinomycetospora</taxon>
    </lineage>
</organism>
<dbReference type="PROSITE" id="PS51387">
    <property type="entry name" value="FAD_PCMH"/>
    <property type="match status" value="1"/>
</dbReference>
<dbReference type="RefSeq" id="WP_274187116.1">
    <property type="nucleotide sequence ID" value="NZ_BAABHN010000049.1"/>
</dbReference>
<keyword evidence="8" id="KW-1185">Reference proteome</keyword>
<dbReference type="InterPro" id="IPR050416">
    <property type="entry name" value="FAD-linked_Oxidoreductase"/>
</dbReference>
<keyword evidence="3" id="KW-0285">Flavoprotein</keyword>
<dbReference type="Proteomes" id="UP001595909">
    <property type="component" value="Unassembled WGS sequence"/>
</dbReference>
<dbReference type="PROSITE" id="PS00862">
    <property type="entry name" value="OX2_COVAL_FAD"/>
    <property type="match status" value="1"/>
</dbReference>
<accession>A0ABV9RMI2</accession>
<evidence type="ECO:0000256" key="5">
    <source>
        <dbReference type="ARBA" id="ARBA00023002"/>
    </source>
</evidence>
<feature type="domain" description="FAD-binding PCMH-type" evidence="6">
    <location>
        <begin position="46"/>
        <end position="216"/>
    </location>
</feature>
<reference evidence="8" key="1">
    <citation type="journal article" date="2019" name="Int. J. Syst. Evol. Microbiol.">
        <title>The Global Catalogue of Microorganisms (GCM) 10K type strain sequencing project: providing services to taxonomists for standard genome sequencing and annotation.</title>
        <authorList>
            <consortium name="The Broad Institute Genomics Platform"/>
            <consortium name="The Broad Institute Genome Sequencing Center for Infectious Disease"/>
            <person name="Wu L."/>
            <person name="Ma J."/>
        </authorList>
    </citation>
    <scope>NUCLEOTIDE SEQUENCE [LARGE SCALE GENOMIC DNA]</scope>
    <source>
        <strain evidence="8">CCUG 50347</strain>
    </source>
</reference>
<dbReference type="Pfam" id="PF01565">
    <property type="entry name" value="FAD_binding_4"/>
    <property type="match status" value="1"/>
</dbReference>
<dbReference type="EMBL" id="JBHSIM010000049">
    <property type="protein sequence ID" value="MFC4835414.1"/>
    <property type="molecule type" value="Genomic_DNA"/>
</dbReference>
<comment type="cofactor">
    <cofactor evidence="1">
        <name>FAD</name>
        <dbReference type="ChEBI" id="CHEBI:57692"/>
    </cofactor>
</comment>
<evidence type="ECO:0000256" key="4">
    <source>
        <dbReference type="ARBA" id="ARBA00022827"/>
    </source>
</evidence>
<dbReference type="SUPFAM" id="SSF56176">
    <property type="entry name" value="FAD-binding/transporter-associated domain-like"/>
    <property type="match status" value="1"/>
</dbReference>
<comment type="similarity">
    <text evidence="2">Belongs to the oxygen-dependent FAD-linked oxidoreductase family.</text>
</comment>
<dbReference type="Pfam" id="PF08031">
    <property type="entry name" value="BBE"/>
    <property type="match status" value="1"/>
</dbReference>
<keyword evidence="4" id="KW-0274">FAD</keyword>
<evidence type="ECO:0000313" key="8">
    <source>
        <dbReference type="Proteomes" id="UP001595909"/>
    </source>
</evidence>
<dbReference type="Gene3D" id="3.30.43.10">
    <property type="entry name" value="Uridine Diphospho-n-acetylenolpyruvylglucosamine Reductase, domain 2"/>
    <property type="match status" value="1"/>
</dbReference>
<dbReference type="InterPro" id="IPR006093">
    <property type="entry name" value="Oxy_OxRdtase_FAD_BS"/>
</dbReference>
<dbReference type="Gene3D" id="3.40.462.20">
    <property type="match status" value="1"/>
</dbReference>
<evidence type="ECO:0000256" key="2">
    <source>
        <dbReference type="ARBA" id="ARBA00005466"/>
    </source>
</evidence>
<sequence>MSTTTARSTSTHDEVADRLRARLRGALLRPGDPGFGDATLLWNGLIAKTPALVVRPTGTADVVAAVDVAREHGVPLSVRGGGHHIAGTALVDGGLTLDMSALRGVDVDAVARTATVQPGCVLGEVDRETQLHGLATPLGFISEVGVAGLTLGGGLGYLSRRFGWTVDNLLEVEIVTADGRVRRASRDESPDLFWAIRGAGANLGVVTSFTFRLHEVGPIVHGGLILWPFDRADEVLAAYRTIAAEAPRELSVWMLMLHAPPAPFVPQPWHGRKVCAMVVCFSGVPEDAAAALAPLRALPDPVVDLVGPMPYTEVQSYLDDGEPKGHHYYWKNEFVAELTDELLATTRDLFAECPIPEAEIGFLHLGGAIGDHAHDDGAVGNRDARFVFGITGMWKPAHPGAEGFPGWVRAGWERVRPFSTGGNYVNFQTADEGDERVRATYGSRFDRLLRIKETYDPDNVFRSNRNVGRRQPG</sequence>
<dbReference type="InterPro" id="IPR016169">
    <property type="entry name" value="FAD-bd_PCMH_sub2"/>
</dbReference>
<dbReference type="PANTHER" id="PTHR42973">
    <property type="entry name" value="BINDING OXIDOREDUCTASE, PUTATIVE (AFU_ORTHOLOGUE AFUA_1G17690)-RELATED"/>
    <property type="match status" value="1"/>
</dbReference>
<evidence type="ECO:0000256" key="1">
    <source>
        <dbReference type="ARBA" id="ARBA00001974"/>
    </source>
</evidence>
<keyword evidence="5" id="KW-0560">Oxidoreductase</keyword>